<reference evidence="2 3" key="1">
    <citation type="journal article" date="2019" name="Appl. Microbiol. Biotechnol.">
        <title>Uncovering carbohydrate metabolism through a genotype-phenotype association study of 56 lactic acid bacteria genomes.</title>
        <authorList>
            <person name="Buron-Moles G."/>
            <person name="Chailyan A."/>
            <person name="Dolejs I."/>
            <person name="Forster J."/>
            <person name="Miks M.H."/>
        </authorList>
    </citation>
    <scope>NUCLEOTIDE SEQUENCE [LARGE SCALE GENOMIC DNA]</scope>
    <source>
        <strain evidence="2 3">ATCC 4005</strain>
    </source>
</reference>
<dbReference type="NCBIfam" id="TIGR03987">
    <property type="entry name" value="HsmA family protein"/>
    <property type="match status" value="1"/>
</dbReference>
<evidence type="ECO:0000256" key="1">
    <source>
        <dbReference type="SAM" id="Phobius"/>
    </source>
</evidence>
<keyword evidence="1" id="KW-0812">Transmembrane</keyword>
<keyword evidence="1" id="KW-0472">Membrane</keyword>
<sequence length="80" mass="8908">MDFKLIVAIIAITSGAATPVLHLVTGLAAIVLMAFHFLWAGYVLWLGSEKSKRNFHKFSLLVWLFWLIPYVAGLVMGMSN</sequence>
<dbReference type="RefSeq" id="WP_225424178.1">
    <property type="nucleotide sequence ID" value="NZ_AZDM01000047.1"/>
</dbReference>
<comment type="caution">
    <text evidence="2">The sequence shown here is derived from an EMBL/GenBank/DDBJ whole genome shotgun (WGS) entry which is preliminary data.</text>
</comment>
<gene>
    <name evidence="2" type="ORF">C5L32_000066</name>
</gene>
<evidence type="ECO:0000313" key="2">
    <source>
        <dbReference type="EMBL" id="TDG79990.1"/>
    </source>
</evidence>
<protein>
    <recommendedName>
        <fullName evidence="4">TIGR03987 family protein</fullName>
    </recommendedName>
</protein>
<name>A0A4R5NT60_LENBU</name>
<dbReference type="InterPro" id="IPR023813">
    <property type="entry name" value="HsmA-like"/>
</dbReference>
<accession>A0A4R5NT60</accession>
<organism evidence="2 3">
    <name type="scientific">Lentilactobacillus buchneri DSM 20057</name>
    <dbReference type="NCBI Taxonomy" id="1423728"/>
    <lineage>
        <taxon>Bacteria</taxon>
        <taxon>Bacillati</taxon>
        <taxon>Bacillota</taxon>
        <taxon>Bacilli</taxon>
        <taxon>Lactobacillales</taxon>
        <taxon>Lactobacillaceae</taxon>
        <taxon>Lentilactobacillus</taxon>
    </lineage>
</organism>
<proteinExistence type="predicted"/>
<dbReference type="AlphaFoldDB" id="A0A4R5NT60"/>
<dbReference type="GeneID" id="72462322"/>
<feature type="transmembrane region" description="Helical" evidence="1">
    <location>
        <begin position="27"/>
        <end position="46"/>
    </location>
</feature>
<evidence type="ECO:0008006" key="4">
    <source>
        <dbReference type="Google" id="ProtNLM"/>
    </source>
</evidence>
<evidence type="ECO:0000313" key="3">
    <source>
        <dbReference type="Proteomes" id="UP000295181"/>
    </source>
</evidence>
<keyword evidence="1" id="KW-1133">Transmembrane helix</keyword>
<dbReference type="Proteomes" id="UP000295181">
    <property type="component" value="Unassembled WGS sequence"/>
</dbReference>
<dbReference type="EMBL" id="PUFP01000021">
    <property type="protein sequence ID" value="TDG79990.1"/>
    <property type="molecule type" value="Genomic_DNA"/>
</dbReference>
<feature type="transmembrane region" description="Helical" evidence="1">
    <location>
        <begin position="58"/>
        <end position="78"/>
    </location>
</feature>